<dbReference type="Proteomes" id="UP000248926">
    <property type="component" value="Unassembled WGS sequence"/>
</dbReference>
<reference evidence="2 3" key="1">
    <citation type="journal article" date="2018" name="Genet. Mol. Biol.">
        <title>The genome sequence of Dyella jiangningensis FCAV SCS01 from a lignocellulose-decomposing microbial consortium metagenome reveals potential for biotechnological applications.</title>
        <authorList>
            <person name="Desiderato J.G."/>
            <person name="Alvarenga D.O."/>
            <person name="Constancio M.T.L."/>
            <person name="Alves L.M.C."/>
            <person name="Varani A.M."/>
        </authorList>
    </citation>
    <scope>NUCLEOTIDE SEQUENCE [LARGE SCALE GENOMIC DNA]</scope>
    <source>
        <strain evidence="2 3">FCAV SCS01</strain>
    </source>
</reference>
<evidence type="ECO:0000313" key="3">
    <source>
        <dbReference type="Proteomes" id="UP000248926"/>
    </source>
</evidence>
<gene>
    <name evidence="2" type="ORF">CA260_11270</name>
</gene>
<dbReference type="OrthoDB" id="5936674at2"/>
<feature type="transmembrane region" description="Helical" evidence="1">
    <location>
        <begin position="136"/>
        <end position="160"/>
    </location>
</feature>
<evidence type="ECO:0000256" key="1">
    <source>
        <dbReference type="SAM" id="Phobius"/>
    </source>
</evidence>
<dbReference type="AlphaFoldDB" id="A0A328P6T4"/>
<keyword evidence="1" id="KW-0812">Transmembrane</keyword>
<feature type="transmembrane region" description="Helical" evidence="1">
    <location>
        <begin position="346"/>
        <end position="376"/>
    </location>
</feature>
<keyword evidence="1" id="KW-1133">Transmembrane helix</keyword>
<feature type="transmembrane region" description="Helical" evidence="1">
    <location>
        <begin position="257"/>
        <end position="279"/>
    </location>
</feature>
<feature type="transmembrane region" description="Helical" evidence="1">
    <location>
        <begin position="101"/>
        <end position="124"/>
    </location>
</feature>
<evidence type="ECO:0000313" key="2">
    <source>
        <dbReference type="EMBL" id="RAO76265.1"/>
    </source>
</evidence>
<feature type="transmembrane region" description="Helical" evidence="1">
    <location>
        <begin position="78"/>
        <end position="95"/>
    </location>
</feature>
<comment type="caution">
    <text evidence="2">The sequence shown here is derived from an EMBL/GenBank/DDBJ whole genome shotgun (WGS) entry which is preliminary data.</text>
</comment>
<feature type="transmembrane region" description="Helical" evidence="1">
    <location>
        <begin position="412"/>
        <end position="431"/>
    </location>
</feature>
<accession>A0A328P6T4</accession>
<keyword evidence="1" id="KW-0472">Membrane</keyword>
<organism evidence="2 3">
    <name type="scientific">Dyella jiangningensis</name>
    <dbReference type="NCBI Taxonomy" id="1379159"/>
    <lineage>
        <taxon>Bacteria</taxon>
        <taxon>Pseudomonadati</taxon>
        <taxon>Pseudomonadota</taxon>
        <taxon>Gammaproteobacteria</taxon>
        <taxon>Lysobacterales</taxon>
        <taxon>Rhodanobacteraceae</taxon>
        <taxon>Dyella</taxon>
    </lineage>
</organism>
<name>A0A328P6T4_9GAMM</name>
<feature type="transmembrane region" description="Helical" evidence="1">
    <location>
        <begin position="180"/>
        <end position="201"/>
    </location>
</feature>
<protein>
    <submittedName>
        <fullName evidence="2">Uncharacterized protein</fullName>
    </submittedName>
</protein>
<feature type="transmembrane region" description="Helical" evidence="1">
    <location>
        <begin position="213"/>
        <end position="237"/>
    </location>
</feature>
<sequence length="435" mass="47728">MNSVNDPAPIVPPVPTRLPETDAPRLTVRHLFIGVAFLLLLLTVVVPNSLPVPTAAVMGLAFLLAVPGMRFTLGFKNLLALYACSAMVTVIYLVVGGMHGAPFIGLLQVAAVYIVTPFLWIIIADGLRRAIGVERIIDWFIVLSLFCALSVALFFYLYLTRGAAAVEFFFQGANLNLNEGFAGATMHVYGSMIFLCGGFFSSPELIKRRTLRFALLAMLLIAAITSGRSALILSIPMGACMGWMLGSRTNEHRGKPAIVRFMQYGVPSLVALIVTLYVLEAYTQVRVSAVLNIVFNKLAAGGGVERTEMSRSLYAAILDNGGLGSGQGVGVNYVSDPIHPWRYEVVWIASIFRVGLLGAFIYALPFLIYVLGVAKLAFDRRLPAHHKFLFSGFVCAFLATNTNPYIEAFSLQWMYVFPLVMWYVEHSLALVRVRR</sequence>
<proteinExistence type="predicted"/>
<feature type="transmembrane region" description="Helical" evidence="1">
    <location>
        <begin position="52"/>
        <end position="71"/>
    </location>
</feature>
<dbReference type="EMBL" id="NFZS01000002">
    <property type="protein sequence ID" value="RAO76265.1"/>
    <property type="molecule type" value="Genomic_DNA"/>
</dbReference>
<keyword evidence="3" id="KW-1185">Reference proteome</keyword>